<evidence type="ECO:0000313" key="3">
    <source>
        <dbReference type="Proteomes" id="UP000539372"/>
    </source>
</evidence>
<keyword evidence="1" id="KW-1133">Transmembrane helix</keyword>
<name>A0A7Y0DWP4_9PROT</name>
<protein>
    <recommendedName>
        <fullName evidence="4">NfeD-like C-terminal domain-containing protein</fullName>
    </recommendedName>
</protein>
<keyword evidence="3" id="KW-1185">Reference proteome</keyword>
<evidence type="ECO:0000256" key="1">
    <source>
        <dbReference type="SAM" id="Phobius"/>
    </source>
</evidence>
<keyword evidence="1" id="KW-0812">Transmembrane</keyword>
<dbReference type="RefSeq" id="WP_169623316.1">
    <property type="nucleotide sequence ID" value="NZ_JABBNT010000001.1"/>
</dbReference>
<reference evidence="2 3" key="1">
    <citation type="submission" date="2020-04" db="EMBL/GenBank/DDBJ databases">
        <title>Rhodospirillaceae bacterium KN72 isolated from deep sea.</title>
        <authorList>
            <person name="Zhang D.-C."/>
        </authorList>
    </citation>
    <scope>NUCLEOTIDE SEQUENCE [LARGE SCALE GENOMIC DNA]</scope>
    <source>
        <strain evidence="2 3">KN72</strain>
    </source>
</reference>
<proteinExistence type="predicted"/>
<comment type="caution">
    <text evidence="2">The sequence shown here is derived from an EMBL/GenBank/DDBJ whole genome shotgun (WGS) entry which is preliminary data.</text>
</comment>
<dbReference type="EMBL" id="JABBNT010000001">
    <property type="protein sequence ID" value="NMM43004.1"/>
    <property type="molecule type" value="Genomic_DNA"/>
</dbReference>
<evidence type="ECO:0008006" key="4">
    <source>
        <dbReference type="Google" id="ProtNLM"/>
    </source>
</evidence>
<feature type="transmembrane region" description="Helical" evidence="1">
    <location>
        <begin position="33"/>
        <end position="52"/>
    </location>
</feature>
<feature type="transmembrane region" description="Helical" evidence="1">
    <location>
        <begin position="72"/>
        <end position="90"/>
    </location>
</feature>
<sequence length="103" mass="11606">MDVLTSLSFWVFQSEVWLILALLLIVADIAIGLNFFVLPIGIAAALVSAMLFAEQHFWFSNLVLLENWRDVMIAFAVLAVVSVFVVKKLFQRPADAEDDINTY</sequence>
<feature type="transmembrane region" description="Helical" evidence="1">
    <location>
        <begin position="6"/>
        <end position="26"/>
    </location>
</feature>
<dbReference type="AlphaFoldDB" id="A0A7Y0DWP4"/>
<dbReference type="Proteomes" id="UP000539372">
    <property type="component" value="Unassembled WGS sequence"/>
</dbReference>
<gene>
    <name evidence="2" type="ORF">HH303_00845</name>
</gene>
<organism evidence="2 3">
    <name type="scientific">Pacificispira spongiicola</name>
    <dbReference type="NCBI Taxonomy" id="2729598"/>
    <lineage>
        <taxon>Bacteria</taxon>
        <taxon>Pseudomonadati</taxon>
        <taxon>Pseudomonadota</taxon>
        <taxon>Alphaproteobacteria</taxon>
        <taxon>Rhodospirillales</taxon>
        <taxon>Rhodospirillaceae</taxon>
        <taxon>Pacificispira</taxon>
    </lineage>
</organism>
<accession>A0A7Y0DWP4</accession>
<keyword evidence="1" id="KW-0472">Membrane</keyword>
<evidence type="ECO:0000313" key="2">
    <source>
        <dbReference type="EMBL" id="NMM43004.1"/>
    </source>
</evidence>